<feature type="region of interest" description="Disordered" evidence="1">
    <location>
        <begin position="1"/>
        <end position="47"/>
    </location>
</feature>
<dbReference type="AlphaFoldDB" id="A0AAW0M806"/>
<feature type="compositionally biased region" description="Polar residues" evidence="1">
    <location>
        <begin position="1"/>
        <end position="14"/>
    </location>
</feature>
<gene>
    <name evidence="2" type="ORF">CFP56_005902</name>
</gene>
<evidence type="ECO:0000256" key="1">
    <source>
        <dbReference type="SAM" id="MobiDB-lite"/>
    </source>
</evidence>
<comment type="caution">
    <text evidence="2">The sequence shown here is derived from an EMBL/GenBank/DDBJ whole genome shotgun (WGS) entry which is preliminary data.</text>
</comment>
<feature type="compositionally biased region" description="Basic residues" evidence="1">
    <location>
        <begin position="15"/>
        <end position="24"/>
    </location>
</feature>
<accession>A0AAW0M806</accession>
<proteinExistence type="predicted"/>
<dbReference type="EMBL" id="PKMF04000012">
    <property type="protein sequence ID" value="KAK7859582.1"/>
    <property type="molecule type" value="Genomic_DNA"/>
</dbReference>
<protein>
    <submittedName>
        <fullName evidence="2">Uncharacterized protein</fullName>
    </submittedName>
</protein>
<evidence type="ECO:0000313" key="2">
    <source>
        <dbReference type="EMBL" id="KAK7859582.1"/>
    </source>
</evidence>
<reference evidence="2" key="2">
    <citation type="journal article" date="2018" name="Sci. Data">
        <title>The draft genome sequence of cork oak.</title>
        <authorList>
            <person name="Ramos A.M."/>
            <person name="Usie A."/>
            <person name="Barbosa P."/>
            <person name="Barros P.M."/>
            <person name="Capote T."/>
            <person name="Chaves I."/>
            <person name="Simoes F."/>
            <person name="Abreu I."/>
            <person name="Carrasquinho I."/>
            <person name="Faro C."/>
            <person name="Guimaraes J.B."/>
            <person name="Mendonca D."/>
            <person name="Nobrega F."/>
            <person name="Rodrigues L."/>
            <person name="Saibo N.J.M."/>
            <person name="Varela M.C."/>
            <person name="Egas C."/>
            <person name="Matos J."/>
            <person name="Miguel C.M."/>
            <person name="Oliveira M.M."/>
            <person name="Ricardo C.P."/>
            <person name="Goncalves S."/>
        </authorList>
    </citation>
    <scope>NUCLEOTIDE SEQUENCE [LARGE SCALE GENOMIC DNA]</scope>
    <source>
        <strain evidence="2">HL8</strain>
    </source>
</reference>
<organism evidence="2">
    <name type="scientific">Quercus suber</name>
    <name type="common">Cork oak</name>
    <dbReference type="NCBI Taxonomy" id="58331"/>
    <lineage>
        <taxon>Eukaryota</taxon>
        <taxon>Viridiplantae</taxon>
        <taxon>Streptophyta</taxon>
        <taxon>Embryophyta</taxon>
        <taxon>Tracheophyta</taxon>
        <taxon>Spermatophyta</taxon>
        <taxon>Magnoliopsida</taxon>
        <taxon>eudicotyledons</taxon>
        <taxon>Gunneridae</taxon>
        <taxon>Pentapetalae</taxon>
        <taxon>rosids</taxon>
        <taxon>fabids</taxon>
        <taxon>Fagales</taxon>
        <taxon>Fagaceae</taxon>
        <taxon>Quercus</taxon>
    </lineage>
</organism>
<sequence>MDIQVGESSTSIATTKHHVAKHHPFQPFPLSYDARQQSASSASSKAPISKNAYSIVYCIPTSPTQAPPNKWTITQVDSNPTEEHA</sequence>
<name>A0AAW0M806_QUESU</name>
<reference evidence="2" key="3">
    <citation type="submission" date="2023-07" db="EMBL/GenBank/DDBJ databases">
        <title>An improved reference 1 genome and first organelle genomes of Quercus suber.</title>
        <authorList>
            <consortium name="Genosuber Consortium"/>
            <person name="Usie A."/>
            <person name="Serra O."/>
            <person name="Barros P."/>
        </authorList>
    </citation>
    <scope>NUCLEOTIDE SEQUENCE</scope>
    <source>
        <strain evidence="2">HL8</strain>
        <tissue evidence="2">Leaves</tissue>
    </source>
</reference>
<reference evidence="2" key="1">
    <citation type="submission" date="2017-12" db="EMBL/GenBank/DDBJ databases">
        <authorList>
            <person name="Barbosa P."/>
            <person name="Usie A."/>
            <person name="Ramos A.M."/>
        </authorList>
    </citation>
    <scope>NUCLEOTIDE SEQUENCE</scope>
    <source>
        <strain evidence="2">HL8</strain>
        <tissue evidence="2">Leaves</tissue>
    </source>
</reference>